<protein>
    <submittedName>
        <fullName evidence="10">Suppressor of Sensor Kinase (SLN1)</fullName>
    </submittedName>
</protein>
<feature type="binding site" evidence="7">
    <location>
        <position position="1050"/>
    </location>
    <ligand>
        <name>ATP</name>
        <dbReference type="ChEBI" id="CHEBI:30616"/>
    </ligand>
</feature>
<feature type="region of interest" description="Disordered" evidence="8">
    <location>
        <begin position="1357"/>
        <end position="1388"/>
    </location>
</feature>
<evidence type="ECO:0000256" key="8">
    <source>
        <dbReference type="SAM" id="MobiDB-lite"/>
    </source>
</evidence>
<feature type="compositionally biased region" description="Low complexity" evidence="8">
    <location>
        <begin position="1586"/>
        <end position="1598"/>
    </location>
</feature>
<dbReference type="InterPro" id="IPR011009">
    <property type="entry name" value="Kinase-like_dom_sf"/>
</dbReference>
<dbReference type="PROSITE" id="PS50011">
    <property type="entry name" value="PROTEIN_KINASE_DOM"/>
    <property type="match status" value="1"/>
</dbReference>
<evidence type="ECO:0000256" key="2">
    <source>
        <dbReference type="ARBA" id="ARBA00022527"/>
    </source>
</evidence>
<feature type="compositionally biased region" description="Polar residues" evidence="8">
    <location>
        <begin position="78"/>
        <end position="98"/>
    </location>
</feature>
<dbReference type="EMBL" id="JAAAXW010000058">
    <property type="protein sequence ID" value="KAF9546293.1"/>
    <property type="molecule type" value="Genomic_DNA"/>
</dbReference>
<dbReference type="PROSITE" id="PS00107">
    <property type="entry name" value="PROTEIN_KINASE_ATP"/>
    <property type="match status" value="1"/>
</dbReference>
<dbReference type="InterPro" id="IPR000719">
    <property type="entry name" value="Prot_kinase_dom"/>
</dbReference>
<dbReference type="Proteomes" id="UP000723463">
    <property type="component" value="Unassembled WGS sequence"/>
</dbReference>
<keyword evidence="11" id="KW-1185">Reference proteome</keyword>
<feature type="compositionally biased region" description="Polar residues" evidence="8">
    <location>
        <begin position="51"/>
        <end position="66"/>
    </location>
</feature>
<reference evidence="10" key="1">
    <citation type="journal article" date="2020" name="Fungal Divers.">
        <title>Resolving the Mortierellaceae phylogeny through synthesis of multi-gene phylogenetics and phylogenomics.</title>
        <authorList>
            <person name="Vandepol N."/>
            <person name="Liber J."/>
            <person name="Desiro A."/>
            <person name="Na H."/>
            <person name="Kennedy M."/>
            <person name="Barry K."/>
            <person name="Grigoriev I.V."/>
            <person name="Miller A.N."/>
            <person name="O'Donnell K."/>
            <person name="Stajich J.E."/>
            <person name="Bonito G."/>
        </authorList>
    </citation>
    <scope>NUCLEOTIDE SEQUENCE</scope>
    <source>
        <strain evidence="10">NRRL 2591</strain>
    </source>
</reference>
<evidence type="ECO:0000313" key="10">
    <source>
        <dbReference type="EMBL" id="KAF9546293.1"/>
    </source>
</evidence>
<evidence type="ECO:0000313" key="11">
    <source>
        <dbReference type="Proteomes" id="UP000723463"/>
    </source>
</evidence>
<dbReference type="InterPro" id="IPR008271">
    <property type="entry name" value="Ser/Thr_kinase_AS"/>
</dbReference>
<feature type="compositionally biased region" description="Low complexity" evidence="8">
    <location>
        <begin position="1456"/>
        <end position="1469"/>
    </location>
</feature>
<evidence type="ECO:0000256" key="7">
    <source>
        <dbReference type="PROSITE-ProRule" id="PRU10141"/>
    </source>
</evidence>
<keyword evidence="5 10" id="KW-0418">Kinase</keyword>
<dbReference type="Gene3D" id="1.10.510.10">
    <property type="entry name" value="Transferase(Phosphotransferase) domain 1"/>
    <property type="match status" value="1"/>
</dbReference>
<dbReference type="InterPro" id="IPR050538">
    <property type="entry name" value="MAP_kinase_kinase_kinase"/>
</dbReference>
<feature type="compositionally biased region" description="Acidic residues" evidence="8">
    <location>
        <begin position="172"/>
        <end position="182"/>
    </location>
</feature>
<dbReference type="PANTHER" id="PTHR48016">
    <property type="entry name" value="MAP KINASE KINASE KINASE SSK2-RELATED-RELATED"/>
    <property type="match status" value="1"/>
</dbReference>
<keyword evidence="6 7" id="KW-0067">ATP-binding</keyword>
<dbReference type="PROSITE" id="PS00108">
    <property type="entry name" value="PROTEIN_KINASE_ST"/>
    <property type="match status" value="1"/>
</dbReference>
<dbReference type="GO" id="GO:0004674">
    <property type="term" value="F:protein serine/threonine kinase activity"/>
    <property type="evidence" value="ECO:0007669"/>
    <property type="project" value="UniProtKB-KW"/>
</dbReference>
<feature type="region of interest" description="Disordered" evidence="8">
    <location>
        <begin position="1451"/>
        <end position="1503"/>
    </location>
</feature>
<comment type="similarity">
    <text evidence="1">Belongs to the protein kinase superfamily. STE Ser/Thr protein kinase family. MAP kinase kinase kinase subfamily.</text>
</comment>
<organism evidence="10 11">
    <name type="scientific">Mortierella hygrophila</name>
    <dbReference type="NCBI Taxonomy" id="979708"/>
    <lineage>
        <taxon>Eukaryota</taxon>
        <taxon>Fungi</taxon>
        <taxon>Fungi incertae sedis</taxon>
        <taxon>Mucoromycota</taxon>
        <taxon>Mortierellomycotina</taxon>
        <taxon>Mortierellomycetes</taxon>
        <taxon>Mortierellales</taxon>
        <taxon>Mortierellaceae</taxon>
        <taxon>Mortierella</taxon>
    </lineage>
</organism>
<evidence type="ECO:0000256" key="1">
    <source>
        <dbReference type="ARBA" id="ARBA00006529"/>
    </source>
</evidence>
<dbReference type="CDD" id="cd06626">
    <property type="entry name" value="STKc_MEKK4"/>
    <property type="match status" value="1"/>
</dbReference>
<dbReference type="InterPro" id="IPR017441">
    <property type="entry name" value="Protein_kinase_ATP_BS"/>
</dbReference>
<feature type="compositionally biased region" description="Low complexity" evidence="8">
    <location>
        <begin position="1477"/>
        <end position="1486"/>
    </location>
</feature>
<dbReference type="GO" id="GO:0038066">
    <property type="term" value="P:p38MAPK cascade"/>
    <property type="evidence" value="ECO:0007669"/>
    <property type="project" value="TreeGrafter"/>
</dbReference>
<feature type="region of interest" description="Disordered" evidence="8">
    <location>
        <begin position="1415"/>
        <end position="1436"/>
    </location>
</feature>
<keyword evidence="3" id="KW-0808">Transferase</keyword>
<evidence type="ECO:0000256" key="4">
    <source>
        <dbReference type="ARBA" id="ARBA00022741"/>
    </source>
</evidence>
<feature type="region of interest" description="Disordered" evidence="8">
    <location>
        <begin position="160"/>
        <end position="213"/>
    </location>
</feature>
<feature type="domain" description="Protein kinase" evidence="9">
    <location>
        <begin position="1021"/>
        <end position="1291"/>
    </location>
</feature>
<feature type="region of interest" description="Disordered" evidence="8">
    <location>
        <begin position="1"/>
        <end position="102"/>
    </location>
</feature>
<evidence type="ECO:0000259" key="9">
    <source>
        <dbReference type="PROSITE" id="PS50011"/>
    </source>
</evidence>
<accession>A0A9P6FB39</accession>
<feature type="region of interest" description="Disordered" evidence="8">
    <location>
        <begin position="1576"/>
        <end position="1635"/>
    </location>
</feature>
<dbReference type="SUPFAM" id="SSF56112">
    <property type="entry name" value="Protein kinase-like (PK-like)"/>
    <property type="match status" value="1"/>
</dbReference>
<feature type="compositionally biased region" description="Basic and acidic residues" evidence="8">
    <location>
        <begin position="193"/>
        <end position="203"/>
    </location>
</feature>
<sequence>MSHLRVQEGEDEDAISVARPSSIRRGSGRSSARNSLNMTWPLRPSLDDHPTGNTTSTSAHSANQTIVPIATVGAGTAYPTTSSLHQSSPQLPKGQPQTEPEVVVAPRKKGVSFFIAEEEAAEDEVDEDGYDEARTSIDAEVEAEADYEVIRTADNFQLGFDNLDQPEAHSDAEDDPVEEYYDNDGVKDTTQSESKKDQERLDRFMQPTSNSDEGVLELNRERIDWQSMLQSVLTGEVFSIENKRLEDPNFEIQPAIKHQIWLGLRANLHARPAGDEERFVETARAQADSYLQEVMDFRVDSNSEASPLEQVLSVLLKVDMVEGLYPKNAAIGVDKPLYNSAKFQYRLSALNAYASVMKKMKIQTKILRNWTGSDTLEVTRSKDSSQEVSFVDRLLKENGLERTFKKSTLSSLRKAMIQIKATMIENAVAFASMGLVPTMSELQRLVRFPSTLMQECLRLRLEYADRVTVPTLPNVDQMLDDFKTSLFLACQIKYDYEVLESAEDGWYLEPCIDSEYEKVLKLSLQFYFKLLSWKVEYWGQSKKYTDSVLDLEWESLSSLGQQIDGIGLDTAEQLCFLTSKSTTFLFKHLLEQMKERPELPQTAGEVTKVYGKVLENVRFRANRLRRFTRTLTDTFENTAEYLLDRKKGDTLAALMTRLAETNHVMIYTNNVENQGTYIIVEHKVAESAMYLSHTLRSCFEQAGSGYILVFTPRDKFFWGGQILHLDSFPGIDLDLKPGRVRLISERGSLLDSCKKRFSKFADPYGLEIITESRANVTALNKELNKTKKAAYKLADTIVQSVTVLRKITMKVPNCQDLVQPFFRFASDYGLTSLSSMEGLPRSQFNLKLLRLSIDWVSFVCDDCDQTDRQTFRWAMSALNFAMKMTKGNNILALNDSEFSWLRNKIAGCMTLLISHFDIHGARSQSESLSDGRQKQKPKDQTRLLEEIASIFKLATANEPVLSEDAARNHRVQIERLCTLEKVRTEREQEIKVVGKVLDDQKPEDRSLVFLAALSDSVAIRWQMHKYIGSGTFGTVYLGTNSDTGELIAVKEIRFQNASMSLVNSIHDEMKVMKMLHHPNIVRYDNIEVHRHKVFIFMEFCQGGSLADLLEHGRIEDEKVIKFYTHQMLKGLAYLHGENVVHRDVKPDNVLLDHNGNIKFVDFGAAKILAKNQRTRTRGGAVTMSVGVGANSLNGTPMYMAPEVIKNGEKGRKGSMDIWSLGCCVLEMATGRRPWAHLDNEWAVMYHVATSHPPLPDPSQMSAKGISFLKRCFTRSAHDRPSAVELLRDEWLRGVDTDENRDRYEGYDESAAVEMLSNISDGETSTVATTPGSHYGDHDEFSAAYSMSSHAVLAANRPEDDLDDDLPNGIGSGSGSGHPKSKSPDIVVESSKTTEVVVANETTVVEAIDSGRIEVPSQSGALSPMSAADSNISDNQSEVGSEVELMLSAVREREETSQQPSLQSSPIPVQASAYPWHGDTTSSIASGGDDGGSQHGGFHIVGGSINGSMSHQSLPSLSSVLASASATASVSLDASQIAEIEEQGGFARQMGLDSYDHFGSNEREERSLMSPVLSMRMMDGSGEDENSSASECANAATAAVQMEEGGGLGDGPMFVKMARQDSDGSSSVADSAPLFP</sequence>
<gene>
    <name evidence="10" type="primary">SSK2</name>
    <name evidence="10" type="ORF">EC957_009906</name>
</gene>
<feature type="compositionally biased region" description="Polar residues" evidence="8">
    <location>
        <begin position="1427"/>
        <end position="1436"/>
    </location>
</feature>
<dbReference type="Pfam" id="PF00069">
    <property type="entry name" value="Pkinase"/>
    <property type="match status" value="1"/>
</dbReference>
<feature type="compositionally biased region" description="Low complexity" evidence="8">
    <location>
        <begin position="18"/>
        <end position="33"/>
    </location>
</feature>
<dbReference type="SMART" id="SM00220">
    <property type="entry name" value="S_TKc"/>
    <property type="match status" value="1"/>
</dbReference>
<evidence type="ECO:0000256" key="6">
    <source>
        <dbReference type="ARBA" id="ARBA00022840"/>
    </source>
</evidence>
<name>A0A9P6FB39_9FUNG</name>
<evidence type="ECO:0000256" key="5">
    <source>
        <dbReference type="ARBA" id="ARBA00022777"/>
    </source>
</evidence>
<feature type="compositionally biased region" description="Low complexity" evidence="8">
    <location>
        <begin position="1622"/>
        <end position="1635"/>
    </location>
</feature>
<proteinExistence type="inferred from homology"/>
<dbReference type="GO" id="GO:0005524">
    <property type="term" value="F:ATP binding"/>
    <property type="evidence" value="ECO:0007669"/>
    <property type="project" value="UniProtKB-UniRule"/>
</dbReference>
<dbReference type="PANTHER" id="PTHR48016:SF32">
    <property type="entry name" value="MITOGEN-ACTIVATED PROTEIN KINASE KINASE KINASE 4"/>
    <property type="match status" value="1"/>
</dbReference>
<keyword evidence="2" id="KW-0723">Serine/threonine-protein kinase</keyword>
<evidence type="ECO:0000256" key="3">
    <source>
        <dbReference type="ARBA" id="ARBA00022679"/>
    </source>
</evidence>
<comment type="caution">
    <text evidence="10">The sequence shown here is derived from an EMBL/GenBank/DDBJ whole genome shotgun (WGS) entry which is preliminary data.</text>
</comment>
<keyword evidence="4 7" id="KW-0547">Nucleotide-binding</keyword>